<accession>A0ABS5Z8Q2</accession>
<evidence type="ECO:0008006" key="3">
    <source>
        <dbReference type="Google" id="ProtNLM"/>
    </source>
</evidence>
<reference evidence="1 2" key="1">
    <citation type="submission" date="2021-04" db="EMBL/GenBank/DDBJ databases">
        <authorList>
            <person name="Pira H."/>
            <person name="Risdian C."/>
            <person name="Wink J."/>
        </authorList>
    </citation>
    <scope>NUCLEOTIDE SEQUENCE [LARGE SCALE GENOMIC DNA]</scope>
    <source>
        <strain evidence="1 2">WH53</strain>
    </source>
</reference>
<comment type="caution">
    <text evidence="1">The sequence shown here is derived from an EMBL/GenBank/DDBJ whole genome shotgun (WGS) entry which is preliminary data.</text>
</comment>
<proteinExistence type="predicted"/>
<keyword evidence="2" id="KW-1185">Reference proteome</keyword>
<protein>
    <recommendedName>
        <fullName evidence="3">Secreted protein</fullName>
    </recommendedName>
</protein>
<sequence>MIMYRIVGLVVSYLLVLVYSAWSYGQAEIDTHYEFWNRPVEISRNPDMLYFPPTVAVTLVDKNKQPVQISHSLYQLLASNLEDHFPGVVVNQFVSNYWDIKVQPQIGENNSLFLPYFMQMTTACMRSLMVIDDVFELEKAIIDSDEYVANASDVEQVIKRLIGKYQPIVNKMLQAYKNDRCEQSNNNYKMAPIVQERLLLVLEKVLKGKNNFSVSSADLFVFAKTFESLYFGGQGFWVRKSLGFLKETLTSTLGKFTSIANISAFEKDHVSFWQFLRETSLVDQEIKNITDYCVITKEDLFQPFNFVDCKMQSPLALIKLTLDNQSSLVVGVKP</sequence>
<evidence type="ECO:0000313" key="2">
    <source>
        <dbReference type="Proteomes" id="UP000690515"/>
    </source>
</evidence>
<evidence type="ECO:0000313" key="1">
    <source>
        <dbReference type="EMBL" id="MBU2710420.1"/>
    </source>
</evidence>
<dbReference type="EMBL" id="JAGSOY010000007">
    <property type="protein sequence ID" value="MBU2710420.1"/>
    <property type="molecule type" value="Genomic_DNA"/>
</dbReference>
<name>A0ABS5Z8Q2_9GAMM</name>
<organism evidence="1 2">
    <name type="scientific">Zooshikella harenae</name>
    <dbReference type="NCBI Taxonomy" id="2827238"/>
    <lineage>
        <taxon>Bacteria</taxon>
        <taxon>Pseudomonadati</taxon>
        <taxon>Pseudomonadota</taxon>
        <taxon>Gammaproteobacteria</taxon>
        <taxon>Oceanospirillales</taxon>
        <taxon>Zooshikellaceae</taxon>
        <taxon>Zooshikella</taxon>
    </lineage>
</organism>
<gene>
    <name evidence="1" type="ORF">KCG35_05070</name>
</gene>
<dbReference type="RefSeq" id="WP_215818588.1">
    <property type="nucleotide sequence ID" value="NZ_JAGSOY010000007.1"/>
</dbReference>
<dbReference type="Proteomes" id="UP000690515">
    <property type="component" value="Unassembled WGS sequence"/>
</dbReference>